<reference evidence="1" key="1">
    <citation type="journal article" date="2014" name="Front. Microbiol.">
        <title>High frequency of phylogenetically diverse reductive dehalogenase-homologous genes in deep subseafloor sedimentary metagenomes.</title>
        <authorList>
            <person name="Kawai M."/>
            <person name="Futagami T."/>
            <person name="Toyoda A."/>
            <person name="Takaki Y."/>
            <person name="Nishi S."/>
            <person name="Hori S."/>
            <person name="Arai W."/>
            <person name="Tsubouchi T."/>
            <person name="Morono Y."/>
            <person name="Uchiyama I."/>
            <person name="Ito T."/>
            <person name="Fujiyama A."/>
            <person name="Inagaki F."/>
            <person name="Takami H."/>
        </authorList>
    </citation>
    <scope>NUCLEOTIDE SEQUENCE</scope>
    <source>
        <strain evidence="1">Expedition CK06-06</strain>
    </source>
</reference>
<accession>X1M269</accession>
<dbReference type="EMBL" id="BARV01017648">
    <property type="protein sequence ID" value="GAI25692.1"/>
    <property type="molecule type" value="Genomic_DNA"/>
</dbReference>
<protein>
    <submittedName>
        <fullName evidence="1">Uncharacterized protein</fullName>
    </submittedName>
</protein>
<proteinExistence type="predicted"/>
<sequence>MRVEGIVEEARNAALFLTRESMLKYLLSMYNRAS</sequence>
<gene>
    <name evidence="1" type="ORF">S06H3_30022</name>
</gene>
<feature type="non-terminal residue" evidence="1">
    <location>
        <position position="34"/>
    </location>
</feature>
<dbReference type="AlphaFoldDB" id="X1M269"/>
<evidence type="ECO:0000313" key="1">
    <source>
        <dbReference type="EMBL" id="GAI25692.1"/>
    </source>
</evidence>
<name>X1M269_9ZZZZ</name>
<organism evidence="1">
    <name type="scientific">marine sediment metagenome</name>
    <dbReference type="NCBI Taxonomy" id="412755"/>
    <lineage>
        <taxon>unclassified sequences</taxon>
        <taxon>metagenomes</taxon>
        <taxon>ecological metagenomes</taxon>
    </lineage>
</organism>
<comment type="caution">
    <text evidence="1">The sequence shown here is derived from an EMBL/GenBank/DDBJ whole genome shotgun (WGS) entry which is preliminary data.</text>
</comment>